<reference evidence="2" key="1">
    <citation type="submission" date="2021-04" db="EMBL/GenBank/DDBJ databases">
        <title>Draft genome assembly of strain Phenylobacterium sp. 20VBR1 using MiniION and Illumina platforms.</title>
        <authorList>
            <person name="Thomas F.A."/>
            <person name="Krishnan K.P."/>
            <person name="Sinha R.K."/>
        </authorList>
    </citation>
    <scope>NUCLEOTIDE SEQUENCE</scope>
    <source>
        <strain evidence="2">20VBR1</strain>
    </source>
</reference>
<evidence type="ECO:0000313" key="3">
    <source>
        <dbReference type="Proteomes" id="UP000622580"/>
    </source>
</evidence>
<keyword evidence="3" id="KW-1185">Reference proteome</keyword>
<name>A0A941D0R8_9CAUL</name>
<comment type="caution">
    <text evidence="2">The sequence shown here is derived from an EMBL/GenBank/DDBJ whole genome shotgun (WGS) entry which is preliminary data.</text>
</comment>
<protein>
    <recommendedName>
        <fullName evidence="1">UPF0311 protein JKL49_07965</fullName>
    </recommendedName>
</protein>
<accession>A0A941D0R8</accession>
<comment type="similarity">
    <text evidence="1">Belongs to the UPF0311 family.</text>
</comment>
<dbReference type="Gene3D" id="2.40.160.20">
    <property type="match status" value="1"/>
</dbReference>
<dbReference type="PANTHER" id="PTHR37315">
    <property type="entry name" value="UPF0311 PROTEIN BLR7842"/>
    <property type="match status" value="1"/>
</dbReference>
<dbReference type="Proteomes" id="UP000622580">
    <property type="component" value="Unassembled WGS sequence"/>
</dbReference>
<evidence type="ECO:0000313" key="2">
    <source>
        <dbReference type="EMBL" id="MBR7619319.1"/>
    </source>
</evidence>
<dbReference type="HAMAP" id="MF_00775">
    <property type="entry name" value="UPF0311"/>
    <property type="match status" value="1"/>
</dbReference>
<dbReference type="PANTHER" id="PTHR37315:SF1">
    <property type="entry name" value="UPF0311 PROTEIN BLR7842"/>
    <property type="match status" value="1"/>
</dbReference>
<gene>
    <name evidence="2" type="ORF">JKL49_07965</name>
</gene>
<dbReference type="InterPro" id="IPR020915">
    <property type="entry name" value="UPF0311"/>
</dbReference>
<evidence type="ECO:0000256" key="1">
    <source>
        <dbReference type="HAMAP-Rule" id="MF_00775"/>
    </source>
</evidence>
<dbReference type="EMBL" id="JAGSGD010000001">
    <property type="protein sequence ID" value="MBR7619319.1"/>
    <property type="molecule type" value="Genomic_DNA"/>
</dbReference>
<dbReference type="RefSeq" id="WP_215339661.1">
    <property type="nucleotide sequence ID" value="NZ_JAGSGD010000001.1"/>
</dbReference>
<sequence length="141" mass="14891">MDNLTTEFAFEALVSIDVATKIGDTALGKRRFIGITGGTFKGPRIEGEVIPGGADWQTVRADGVTVIDAIYALKTTDGAVIAVRNLGLVSPTQDGGRYVRTSPTFDAPQGPHDWLNKSIFVGTIGVAEGGKAVRIGVYRVI</sequence>
<proteinExistence type="inferred from homology"/>
<organism evidence="2 3">
    <name type="scientific">Phenylobacterium glaciei</name>
    <dbReference type="NCBI Taxonomy" id="2803784"/>
    <lineage>
        <taxon>Bacteria</taxon>
        <taxon>Pseudomonadati</taxon>
        <taxon>Pseudomonadota</taxon>
        <taxon>Alphaproteobacteria</taxon>
        <taxon>Caulobacterales</taxon>
        <taxon>Caulobacteraceae</taxon>
        <taxon>Phenylobacterium</taxon>
    </lineage>
</organism>
<dbReference type="Pfam" id="PF11578">
    <property type="entry name" value="DUF3237"/>
    <property type="match status" value="1"/>
</dbReference>
<dbReference type="AlphaFoldDB" id="A0A941D0R8"/>